<keyword evidence="5" id="KW-1185">Reference proteome</keyword>
<dbReference type="SUPFAM" id="SSF54637">
    <property type="entry name" value="Thioesterase/thiol ester dehydrase-isomerase"/>
    <property type="match status" value="1"/>
</dbReference>
<dbReference type="InterPro" id="IPR052723">
    <property type="entry name" value="Acyl-CoA_thioesterase_PaaI"/>
</dbReference>
<dbReference type="PANTHER" id="PTHR42856">
    <property type="entry name" value="ACYL-COENZYME A THIOESTERASE PAAI"/>
    <property type="match status" value="1"/>
</dbReference>
<dbReference type="InterPro" id="IPR029069">
    <property type="entry name" value="HotDog_dom_sf"/>
</dbReference>
<evidence type="ECO:0000256" key="2">
    <source>
        <dbReference type="ARBA" id="ARBA00022801"/>
    </source>
</evidence>
<dbReference type="OrthoDB" id="32575at2"/>
<dbReference type="NCBIfam" id="TIGR00369">
    <property type="entry name" value="unchar_dom_1"/>
    <property type="match status" value="1"/>
</dbReference>
<dbReference type="EMBL" id="FUXB01000016">
    <property type="protein sequence ID" value="SKA20050.1"/>
    <property type="molecule type" value="Genomic_DNA"/>
</dbReference>
<dbReference type="PANTHER" id="PTHR42856:SF1">
    <property type="entry name" value="ACYL-COENZYME A THIOESTERASE PAAI"/>
    <property type="match status" value="1"/>
</dbReference>
<dbReference type="InterPro" id="IPR011973">
    <property type="entry name" value="PaaD"/>
</dbReference>
<dbReference type="GO" id="GO:0016289">
    <property type="term" value="F:acyl-CoA hydrolase activity"/>
    <property type="evidence" value="ECO:0007669"/>
    <property type="project" value="TreeGrafter"/>
</dbReference>
<organism evidence="4 5">
    <name type="scientific">Vibrio cincinnatiensis DSM 19608</name>
    <dbReference type="NCBI Taxonomy" id="1123491"/>
    <lineage>
        <taxon>Bacteria</taxon>
        <taxon>Pseudomonadati</taxon>
        <taxon>Pseudomonadota</taxon>
        <taxon>Gammaproteobacteria</taxon>
        <taxon>Vibrionales</taxon>
        <taxon>Vibrionaceae</taxon>
        <taxon>Vibrio</taxon>
    </lineage>
</organism>
<dbReference type="InterPro" id="IPR006683">
    <property type="entry name" value="Thioestr_dom"/>
</dbReference>
<dbReference type="Proteomes" id="UP000190834">
    <property type="component" value="Unassembled WGS sequence"/>
</dbReference>
<dbReference type="InterPro" id="IPR003736">
    <property type="entry name" value="PAAI_dom"/>
</dbReference>
<keyword evidence="2" id="KW-0378">Hydrolase</keyword>
<evidence type="ECO:0000313" key="5">
    <source>
        <dbReference type="Proteomes" id="UP000190834"/>
    </source>
</evidence>
<evidence type="ECO:0000259" key="3">
    <source>
        <dbReference type="Pfam" id="PF03061"/>
    </source>
</evidence>
<protein>
    <submittedName>
        <fullName evidence="4">Acyl-CoA thioesterase</fullName>
    </submittedName>
</protein>
<name>A0A1T4RVN8_VIBCI</name>
<evidence type="ECO:0000313" key="4">
    <source>
        <dbReference type="EMBL" id="SKA20050.1"/>
    </source>
</evidence>
<sequence>MSQPKSISSTQDANELTIAQRSASAMLEHDYCTKAMGMTIVSVAKGQATVEMTVTQAMLNGHGSCHGGMLFVLADSAFAFACNSENQAAVASGCSIDYARPVFEGERLTAIANVKSQGKVIGTYDVEIVNQDNKLVALFRGKAHRLGKKLVEENS</sequence>
<evidence type="ECO:0000256" key="1">
    <source>
        <dbReference type="ARBA" id="ARBA00008324"/>
    </source>
</evidence>
<feature type="domain" description="Thioesterase" evidence="3">
    <location>
        <begin position="62"/>
        <end position="137"/>
    </location>
</feature>
<reference evidence="5" key="1">
    <citation type="submission" date="2017-02" db="EMBL/GenBank/DDBJ databases">
        <authorList>
            <person name="Varghese N."/>
            <person name="Submissions S."/>
        </authorList>
    </citation>
    <scope>NUCLEOTIDE SEQUENCE [LARGE SCALE GENOMIC DNA]</scope>
    <source>
        <strain evidence="5">DSM 19608</strain>
    </source>
</reference>
<dbReference type="STRING" id="1123491.SAMN02745782_02841"/>
<dbReference type="CDD" id="cd03443">
    <property type="entry name" value="PaaI_thioesterase"/>
    <property type="match status" value="1"/>
</dbReference>
<comment type="similarity">
    <text evidence="1">Belongs to the thioesterase PaaI family.</text>
</comment>
<dbReference type="NCBIfam" id="TIGR02286">
    <property type="entry name" value="PaaD"/>
    <property type="match status" value="1"/>
</dbReference>
<gene>
    <name evidence="4" type="ORF">SAMN02745782_02841</name>
</gene>
<dbReference type="FunFam" id="3.10.129.10:FF:000022">
    <property type="entry name" value="Phenylacetic acid degradation protein"/>
    <property type="match status" value="1"/>
</dbReference>
<proteinExistence type="inferred from homology"/>
<accession>A0A1T4RVN8</accession>
<dbReference type="Gene3D" id="3.10.129.10">
    <property type="entry name" value="Hotdog Thioesterase"/>
    <property type="match status" value="1"/>
</dbReference>
<dbReference type="AlphaFoldDB" id="A0A1T4RVN8"/>
<dbReference type="Pfam" id="PF03061">
    <property type="entry name" value="4HBT"/>
    <property type="match status" value="1"/>
</dbReference>